<dbReference type="Proteomes" id="UP000315677">
    <property type="component" value="Unassembled WGS sequence"/>
</dbReference>
<dbReference type="InterPro" id="IPR003439">
    <property type="entry name" value="ABC_transporter-like_ATP-bd"/>
</dbReference>
<gene>
    <name evidence="5" type="ORF">FB558_6305</name>
</gene>
<sequence>MTSGPVLAVHELTVVDVAGATVLDAACLHARPGRIVAVRGPSGCGKSTLLHAVLGALPPGLHATRGTVTWNGAPVPTGRAARRWRRAEVGLCAQESGTSLHPRRRVLDLVLEAVPARDRRAHTAAACELLVGLGLDLPLHHRFPAELSGGQAQRVALARALLPGPALLLADEPTRGLDAHAAEVVHARLARRRAAGAVTIVVTHDDALSGIADDVVTLTPHAVPVTARPAYPRRAGPVVLEVRGLTVGQPPGGAAVVRDADLRVHAGERVAVLGDSGSGKTTLIRAVAGLHPPNEGEVRLAGAPLPALAGQRSRIQRSAVQLVGQDPQGELNPAHRARTAVRRPLRVLRGFTRDRAAAEADALLAGLGLDAATGRRRPGALSGGQRQRVALARALAAAPRVLLADEPTAALDADTAASFLARLDALRDDGIGVLLTTHDDALARWADRRVRIVDGVLVEEQPPVPPPPGPPTPATRCPGEPATSADEADAARHLR</sequence>
<dbReference type="RefSeq" id="WP_142059679.1">
    <property type="nucleotide sequence ID" value="NZ_VFPA01000004.1"/>
</dbReference>
<organism evidence="5 6">
    <name type="scientific">Pseudonocardia kunmingensis</name>
    <dbReference type="NCBI Taxonomy" id="630975"/>
    <lineage>
        <taxon>Bacteria</taxon>
        <taxon>Bacillati</taxon>
        <taxon>Actinomycetota</taxon>
        <taxon>Actinomycetes</taxon>
        <taxon>Pseudonocardiales</taxon>
        <taxon>Pseudonocardiaceae</taxon>
        <taxon>Pseudonocardia</taxon>
    </lineage>
</organism>
<keyword evidence="1" id="KW-0547">Nucleotide-binding</keyword>
<protein>
    <submittedName>
        <fullName evidence="5">Peptide/nickel transport system ATP-binding protein</fullName>
    </submittedName>
</protein>
<dbReference type="Gene3D" id="3.40.50.300">
    <property type="entry name" value="P-loop containing nucleotide triphosphate hydrolases"/>
    <property type="match status" value="2"/>
</dbReference>
<comment type="caution">
    <text evidence="5">The sequence shown here is derived from an EMBL/GenBank/DDBJ whole genome shotgun (WGS) entry which is preliminary data.</text>
</comment>
<dbReference type="GO" id="GO:0005886">
    <property type="term" value="C:plasma membrane"/>
    <property type="evidence" value="ECO:0007669"/>
    <property type="project" value="TreeGrafter"/>
</dbReference>
<dbReference type="Pfam" id="PF00005">
    <property type="entry name" value="ABC_tran"/>
    <property type="match status" value="2"/>
</dbReference>
<evidence type="ECO:0000259" key="4">
    <source>
        <dbReference type="PROSITE" id="PS50893"/>
    </source>
</evidence>
<dbReference type="AlphaFoldDB" id="A0A543D9S7"/>
<evidence type="ECO:0000256" key="3">
    <source>
        <dbReference type="SAM" id="MobiDB-lite"/>
    </source>
</evidence>
<reference evidence="5 6" key="1">
    <citation type="submission" date="2019-06" db="EMBL/GenBank/DDBJ databases">
        <title>Sequencing the genomes of 1000 actinobacteria strains.</title>
        <authorList>
            <person name="Klenk H.-P."/>
        </authorList>
    </citation>
    <scope>NUCLEOTIDE SEQUENCE [LARGE SCALE GENOMIC DNA]</scope>
    <source>
        <strain evidence="5 6">DSM 45301</strain>
    </source>
</reference>
<proteinExistence type="predicted"/>
<feature type="region of interest" description="Disordered" evidence="3">
    <location>
        <begin position="457"/>
        <end position="495"/>
    </location>
</feature>
<dbReference type="PROSITE" id="PS50893">
    <property type="entry name" value="ABC_TRANSPORTER_2"/>
    <property type="match status" value="2"/>
</dbReference>
<evidence type="ECO:0000313" key="6">
    <source>
        <dbReference type="Proteomes" id="UP000315677"/>
    </source>
</evidence>
<keyword evidence="6" id="KW-1185">Reference proteome</keyword>
<evidence type="ECO:0000313" key="5">
    <source>
        <dbReference type="EMBL" id="TQM06070.1"/>
    </source>
</evidence>
<keyword evidence="2 5" id="KW-0067">ATP-binding</keyword>
<dbReference type="InterPro" id="IPR027417">
    <property type="entry name" value="P-loop_NTPase"/>
</dbReference>
<dbReference type="OrthoDB" id="3169708at2"/>
<dbReference type="SUPFAM" id="SSF52540">
    <property type="entry name" value="P-loop containing nucleoside triphosphate hydrolases"/>
    <property type="match status" value="2"/>
</dbReference>
<feature type="domain" description="ABC transporter" evidence="4">
    <location>
        <begin position="7"/>
        <end position="245"/>
    </location>
</feature>
<dbReference type="SMART" id="SM00382">
    <property type="entry name" value="AAA"/>
    <property type="match status" value="2"/>
</dbReference>
<dbReference type="PROSITE" id="PS00211">
    <property type="entry name" value="ABC_TRANSPORTER_1"/>
    <property type="match status" value="2"/>
</dbReference>
<evidence type="ECO:0000256" key="2">
    <source>
        <dbReference type="ARBA" id="ARBA00022840"/>
    </source>
</evidence>
<evidence type="ECO:0000256" key="1">
    <source>
        <dbReference type="ARBA" id="ARBA00022741"/>
    </source>
</evidence>
<dbReference type="GO" id="GO:0016887">
    <property type="term" value="F:ATP hydrolysis activity"/>
    <property type="evidence" value="ECO:0007669"/>
    <property type="project" value="InterPro"/>
</dbReference>
<dbReference type="PANTHER" id="PTHR24220">
    <property type="entry name" value="IMPORT ATP-BINDING PROTEIN"/>
    <property type="match status" value="1"/>
</dbReference>
<feature type="domain" description="ABC transporter" evidence="4">
    <location>
        <begin position="240"/>
        <end position="479"/>
    </location>
</feature>
<dbReference type="InterPro" id="IPR015854">
    <property type="entry name" value="ABC_transpr_LolD-like"/>
</dbReference>
<dbReference type="InterPro" id="IPR003593">
    <property type="entry name" value="AAA+_ATPase"/>
</dbReference>
<name>A0A543D9S7_9PSEU</name>
<dbReference type="GO" id="GO:0022857">
    <property type="term" value="F:transmembrane transporter activity"/>
    <property type="evidence" value="ECO:0007669"/>
    <property type="project" value="TreeGrafter"/>
</dbReference>
<dbReference type="InterPro" id="IPR017871">
    <property type="entry name" value="ABC_transporter-like_CS"/>
</dbReference>
<accession>A0A543D9S7</accession>
<dbReference type="GO" id="GO:0005524">
    <property type="term" value="F:ATP binding"/>
    <property type="evidence" value="ECO:0007669"/>
    <property type="project" value="UniProtKB-KW"/>
</dbReference>
<dbReference type="EMBL" id="VFPA01000004">
    <property type="protein sequence ID" value="TQM06070.1"/>
    <property type="molecule type" value="Genomic_DNA"/>
</dbReference>
<feature type="compositionally biased region" description="Pro residues" evidence="3">
    <location>
        <begin position="462"/>
        <end position="473"/>
    </location>
</feature>